<comment type="subcellular location">
    <subcellularLocation>
        <location evidence="1">Membrane</location>
        <topology evidence="1">Multi-pass membrane protein</topology>
    </subcellularLocation>
</comment>
<feature type="chain" id="PRO_5004048666" description="RxLR effector candidate protein" evidence="7">
    <location>
        <begin position="27"/>
        <end position="392"/>
    </location>
</feature>
<keyword evidence="3 6" id="KW-1133">Transmembrane helix</keyword>
<feature type="signal peptide" evidence="7">
    <location>
        <begin position="1"/>
        <end position="26"/>
    </location>
</feature>
<feature type="transmembrane region" description="Helical" evidence="6">
    <location>
        <begin position="70"/>
        <end position="94"/>
    </location>
</feature>
<name>M4BDW2_HYAAE</name>
<dbReference type="Proteomes" id="UP000011713">
    <property type="component" value="Unassembled WGS sequence"/>
</dbReference>
<dbReference type="VEuPathDB" id="FungiDB:HpaG804480"/>
<evidence type="ECO:0000256" key="4">
    <source>
        <dbReference type="ARBA" id="ARBA00023136"/>
    </source>
</evidence>
<dbReference type="PANTHER" id="PTHR16950:SF16">
    <property type="entry name" value="ZINC TRANSPORTER ZIP13"/>
    <property type="match status" value="1"/>
</dbReference>
<organism evidence="8 9">
    <name type="scientific">Hyaloperonospora arabidopsidis (strain Emoy2)</name>
    <name type="common">Downy mildew agent</name>
    <name type="synonym">Peronospora arabidopsidis</name>
    <dbReference type="NCBI Taxonomy" id="559515"/>
    <lineage>
        <taxon>Eukaryota</taxon>
        <taxon>Sar</taxon>
        <taxon>Stramenopiles</taxon>
        <taxon>Oomycota</taxon>
        <taxon>Peronosporomycetes</taxon>
        <taxon>Peronosporales</taxon>
        <taxon>Peronosporaceae</taxon>
        <taxon>Hyaloperonospora</taxon>
    </lineage>
</organism>
<dbReference type="STRING" id="559515.M4BDW2"/>
<feature type="region of interest" description="Disordered" evidence="5">
    <location>
        <begin position="214"/>
        <end position="234"/>
    </location>
</feature>
<dbReference type="EnsemblProtists" id="HpaT804480">
    <property type="protein sequence ID" value="HpaP804480"/>
    <property type="gene ID" value="HpaG804480"/>
</dbReference>
<dbReference type="GO" id="GO:0006882">
    <property type="term" value="P:intracellular zinc ion homeostasis"/>
    <property type="evidence" value="ECO:0007669"/>
    <property type="project" value="TreeGrafter"/>
</dbReference>
<dbReference type="EMBL" id="JH598169">
    <property type="status" value="NOT_ANNOTATED_CDS"/>
    <property type="molecule type" value="Genomic_DNA"/>
</dbReference>
<feature type="transmembrane region" description="Helical" evidence="6">
    <location>
        <begin position="162"/>
        <end position="178"/>
    </location>
</feature>
<protein>
    <recommendedName>
        <fullName evidence="10">RxLR effector candidate protein</fullName>
    </recommendedName>
</protein>
<sequence>MSGWPRRPHLLLLCVAILSLTLLSTAEDEELPVTPAVLTKERYGHVPSTANHDHDHEPIIKPENTGRFSIVVWSQALLATALVGTAPVLVLLAVPLGMGNHDKQQPLLRVFLSFAAGGLLGDALFHLLPHSLPGTDGSTYNHNHDHNHGNDGHGHSHSVADLYVWLWTLAGILSFLMLEKFVRAQSSGGGGHSHGHAHSSASVQDGCALSGKTTTARKRSQFKEGKDDSDAPDDETVVVPELEKKPVAAAAYLNLAADFSHNFTDGLAIGATFVRGNGWTTTVAMLLHELPHEIGDFAILIQSGFTRREAMATQLLTAVGAMIGTVVGLLVEGAGDSSSAWISPFTAGGFIYIACASVMPELLSDCSLAQSLKEGAAMCAGIGLMALIAITE</sequence>
<feature type="transmembrane region" description="Helical" evidence="6">
    <location>
        <begin position="315"/>
        <end position="335"/>
    </location>
</feature>
<reference evidence="9" key="1">
    <citation type="journal article" date="2010" name="Science">
        <title>Signatures of adaptation to obligate biotrophy in the Hyaloperonospora arabidopsidis genome.</title>
        <authorList>
            <person name="Baxter L."/>
            <person name="Tripathy S."/>
            <person name="Ishaque N."/>
            <person name="Boot N."/>
            <person name="Cabral A."/>
            <person name="Kemen E."/>
            <person name="Thines M."/>
            <person name="Ah-Fong A."/>
            <person name="Anderson R."/>
            <person name="Badejoko W."/>
            <person name="Bittner-Eddy P."/>
            <person name="Boore J.L."/>
            <person name="Chibucos M.C."/>
            <person name="Coates M."/>
            <person name="Dehal P."/>
            <person name="Delehaunty K."/>
            <person name="Dong S."/>
            <person name="Downton P."/>
            <person name="Dumas B."/>
            <person name="Fabro G."/>
            <person name="Fronick C."/>
            <person name="Fuerstenberg S.I."/>
            <person name="Fulton L."/>
            <person name="Gaulin E."/>
            <person name="Govers F."/>
            <person name="Hughes L."/>
            <person name="Humphray S."/>
            <person name="Jiang R.H."/>
            <person name="Judelson H."/>
            <person name="Kamoun S."/>
            <person name="Kyung K."/>
            <person name="Meijer H."/>
            <person name="Minx P."/>
            <person name="Morris P."/>
            <person name="Nelson J."/>
            <person name="Phuntumart V."/>
            <person name="Qutob D."/>
            <person name="Rehmany A."/>
            <person name="Rougon-Cardoso A."/>
            <person name="Ryden P."/>
            <person name="Torto-Alalibo T."/>
            <person name="Studholme D."/>
            <person name="Wang Y."/>
            <person name="Win J."/>
            <person name="Wood J."/>
            <person name="Clifton S.W."/>
            <person name="Rogers J."/>
            <person name="Van den Ackerveken G."/>
            <person name="Jones J.D."/>
            <person name="McDowell J.M."/>
            <person name="Beynon J."/>
            <person name="Tyler B.M."/>
        </authorList>
    </citation>
    <scope>NUCLEOTIDE SEQUENCE [LARGE SCALE GENOMIC DNA]</scope>
    <source>
        <strain evidence="9">Emoy2</strain>
    </source>
</reference>
<keyword evidence="9" id="KW-1185">Reference proteome</keyword>
<evidence type="ECO:0000256" key="5">
    <source>
        <dbReference type="SAM" id="MobiDB-lite"/>
    </source>
</evidence>
<keyword evidence="4 6" id="KW-0472">Membrane</keyword>
<dbReference type="OMA" id="IWLHSIG"/>
<evidence type="ECO:0000256" key="1">
    <source>
        <dbReference type="ARBA" id="ARBA00004141"/>
    </source>
</evidence>
<dbReference type="Pfam" id="PF02535">
    <property type="entry name" value="Zip"/>
    <property type="match status" value="1"/>
</dbReference>
<keyword evidence="7" id="KW-0732">Signal</keyword>
<evidence type="ECO:0000256" key="3">
    <source>
        <dbReference type="ARBA" id="ARBA00022989"/>
    </source>
</evidence>
<evidence type="ECO:0000313" key="9">
    <source>
        <dbReference type="Proteomes" id="UP000011713"/>
    </source>
</evidence>
<dbReference type="PANTHER" id="PTHR16950">
    <property type="entry name" value="ZINC TRANSPORTER SLC39A7 HISTIDINE-RICH MEMBRANE PROTEIN KE4"/>
    <property type="match status" value="1"/>
</dbReference>
<evidence type="ECO:0000256" key="6">
    <source>
        <dbReference type="SAM" id="Phobius"/>
    </source>
</evidence>
<dbReference type="HOGENOM" id="CLU_015114_0_1_1"/>
<evidence type="ECO:0000313" key="8">
    <source>
        <dbReference type="EnsemblProtists" id="HpaP804480"/>
    </source>
</evidence>
<reference evidence="8" key="2">
    <citation type="submission" date="2015-06" db="UniProtKB">
        <authorList>
            <consortium name="EnsemblProtists"/>
        </authorList>
    </citation>
    <scope>IDENTIFICATION</scope>
    <source>
        <strain evidence="8">Emoy2</strain>
    </source>
</reference>
<feature type="transmembrane region" description="Helical" evidence="6">
    <location>
        <begin position="106"/>
        <end position="128"/>
    </location>
</feature>
<feature type="transmembrane region" description="Helical" evidence="6">
    <location>
        <begin position="341"/>
        <end position="363"/>
    </location>
</feature>
<dbReference type="GO" id="GO:0016020">
    <property type="term" value="C:membrane"/>
    <property type="evidence" value="ECO:0007669"/>
    <property type="project" value="UniProtKB-SubCell"/>
</dbReference>
<dbReference type="eggNOG" id="KOG2693">
    <property type="taxonomic scope" value="Eukaryota"/>
</dbReference>
<evidence type="ECO:0000256" key="2">
    <source>
        <dbReference type="ARBA" id="ARBA00022692"/>
    </source>
</evidence>
<dbReference type="GO" id="GO:0005385">
    <property type="term" value="F:zinc ion transmembrane transporter activity"/>
    <property type="evidence" value="ECO:0007669"/>
    <property type="project" value="TreeGrafter"/>
</dbReference>
<accession>M4BDW2</accession>
<keyword evidence="2 6" id="KW-0812">Transmembrane</keyword>
<evidence type="ECO:0008006" key="10">
    <source>
        <dbReference type="Google" id="ProtNLM"/>
    </source>
</evidence>
<dbReference type="InterPro" id="IPR003689">
    <property type="entry name" value="ZIP"/>
</dbReference>
<proteinExistence type="predicted"/>
<evidence type="ECO:0000256" key="7">
    <source>
        <dbReference type="SAM" id="SignalP"/>
    </source>
</evidence>
<dbReference type="AlphaFoldDB" id="M4BDW2"/>
<dbReference type="InParanoid" id="M4BDW2"/>